<dbReference type="Pfam" id="PF13624">
    <property type="entry name" value="SurA_N_3"/>
    <property type="match status" value="1"/>
</dbReference>
<evidence type="ECO:0000256" key="1">
    <source>
        <dbReference type="ARBA" id="ARBA00000971"/>
    </source>
</evidence>
<evidence type="ECO:0000313" key="9">
    <source>
        <dbReference type="Proteomes" id="UP000034793"/>
    </source>
</evidence>
<sequence length="242" mass="27523">MATTKKSTKTTKKSSTAKKLTSRKATRTKNINTMTDISSDVSTSPKKRFSVRPKRMLGLVIIVAAFAGLLYYLRGLFVVAIVNGKPITRYELVRDLEKNYATQELDSVITKKLIYQEAAKRNIVVTDEEVQTQIDELDTQLKSQGTSIEQYMTFNGQTLEQLKDLIKLRKTVEALMQDKLAVSEDEVQKYYDDNKATFGEQKFEEVKGQITDSLVQNKLSSEFQTWIAGVKANSKIYYLVNF</sequence>
<comment type="catalytic activity">
    <reaction evidence="1">
        <text>[protein]-peptidylproline (omega=180) = [protein]-peptidylproline (omega=0)</text>
        <dbReference type="Rhea" id="RHEA:16237"/>
        <dbReference type="Rhea" id="RHEA-COMP:10747"/>
        <dbReference type="Rhea" id="RHEA-COMP:10748"/>
        <dbReference type="ChEBI" id="CHEBI:83833"/>
        <dbReference type="ChEBI" id="CHEBI:83834"/>
        <dbReference type="EC" id="5.2.1.8"/>
    </reaction>
</comment>
<evidence type="ECO:0000256" key="4">
    <source>
        <dbReference type="ARBA" id="ARBA00023110"/>
    </source>
</evidence>
<gene>
    <name evidence="8" type="ORF">UT61_C0066G0008</name>
</gene>
<evidence type="ECO:0000256" key="2">
    <source>
        <dbReference type="ARBA" id="ARBA00013194"/>
    </source>
</evidence>
<dbReference type="GO" id="GO:0003755">
    <property type="term" value="F:peptidyl-prolyl cis-trans isomerase activity"/>
    <property type="evidence" value="ECO:0007669"/>
    <property type="project" value="UniProtKB-KW"/>
</dbReference>
<proteinExistence type="predicted"/>
<organism evidence="8 9">
    <name type="scientific">Candidatus Woesebacteria bacterium GW2011_GWA1_39_8</name>
    <dbReference type="NCBI Taxonomy" id="1618552"/>
    <lineage>
        <taxon>Bacteria</taxon>
        <taxon>Candidatus Woeseibacteriota</taxon>
    </lineage>
</organism>
<evidence type="ECO:0000256" key="7">
    <source>
        <dbReference type="SAM" id="Phobius"/>
    </source>
</evidence>
<dbReference type="EC" id="5.2.1.8" evidence="2"/>
<reference evidence="8 9" key="1">
    <citation type="journal article" date="2015" name="Nature">
        <title>rRNA introns, odd ribosomes, and small enigmatic genomes across a large radiation of phyla.</title>
        <authorList>
            <person name="Brown C.T."/>
            <person name="Hug L.A."/>
            <person name="Thomas B.C."/>
            <person name="Sharon I."/>
            <person name="Castelle C.J."/>
            <person name="Singh A."/>
            <person name="Wilkins M.J."/>
            <person name="Williams K.H."/>
            <person name="Banfield J.F."/>
        </authorList>
    </citation>
    <scope>NUCLEOTIDE SEQUENCE [LARGE SCALE GENOMIC DNA]</scope>
</reference>
<keyword evidence="3" id="KW-0732">Signal</keyword>
<keyword evidence="7" id="KW-0472">Membrane</keyword>
<keyword evidence="7" id="KW-1133">Transmembrane helix</keyword>
<dbReference type="InterPro" id="IPR027304">
    <property type="entry name" value="Trigger_fact/SurA_dom_sf"/>
</dbReference>
<dbReference type="AlphaFoldDB" id="A0A0G0PIQ6"/>
<evidence type="ECO:0000256" key="5">
    <source>
        <dbReference type="ARBA" id="ARBA00023235"/>
    </source>
</evidence>
<protein>
    <recommendedName>
        <fullName evidence="2">peptidylprolyl isomerase</fullName>
        <ecNumber evidence="2">5.2.1.8</ecNumber>
    </recommendedName>
</protein>
<dbReference type="EMBL" id="LBXL01000066">
    <property type="protein sequence ID" value="KKR27793.1"/>
    <property type="molecule type" value="Genomic_DNA"/>
</dbReference>
<keyword evidence="5" id="KW-0413">Isomerase</keyword>
<feature type="region of interest" description="Disordered" evidence="6">
    <location>
        <begin position="1"/>
        <end position="31"/>
    </location>
</feature>
<evidence type="ECO:0000313" key="8">
    <source>
        <dbReference type="EMBL" id="KKR27793.1"/>
    </source>
</evidence>
<dbReference type="Gene3D" id="1.10.4030.10">
    <property type="entry name" value="Porin chaperone SurA, peptide-binding domain"/>
    <property type="match status" value="1"/>
</dbReference>
<keyword evidence="4" id="KW-0697">Rotamase</keyword>
<name>A0A0G0PIQ6_9BACT</name>
<evidence type="ECO:0000256" key="6">
    <source>
        <dbReference type="SAM" id="MobiDB-lite"/>
    </source>
</evidence>
<dbReference type="PANTHER" id="PTHR47245:SF1">
    <property type="entry name" value="FOLDASE PROTEIN PRSA"/>
    <property type="match status" value="1"/>
</dbReference>
<evidence type="ECO:0000256" key="3">
    <source>
        <dbReference type="ARBA" id="ARBA00022729"/>
    </source>
</evidence>
<dbReference type="PANTHER" id="PTHR47245">
    <property type="entry name" value="PEPTIDYLPROLYL ISOMERASE"/>
    <property type="match status" value="1"/>
</dbReference>
<keyword evidence="7" id="KW-0812">Transmembrane</keyword>
<feature type="transmembrane region" description="Helical" evidence="7">
    <location>
        <begin position="56"/>
        <end position="73"/>
    </location>
</feature>
<feature type="compositionally biased region" description="Basic residues" evidence="6">
    <location>
        <begin position="1"/>
        <end position="27"/>
    </location>
</feature>
<accession>A0A0G0PIQ6</accession>
<dbReference type="Proteomes" id="UP000034793">
    <property type="component" value="Unassembled WGS sequence"/>
</dbReference>
<comment type="caution">
    <text evidence="8">The sequence shown here is derived from an EMBL/GenBank/DDBJ whole genome shotgun (WGS) entry which is preliminary data.</text>
</comment>
<dbReference type="InterPro" id="IPR050245">
    <property type="entry name" value="PrsA_foldase"/>
</dbReference>
<dbReference type="SUPFAM" id="SSF109998">
    <property type="entry name" value="Triger factor/SurA peptide-binding domain-like"/>
    <property type="match status" value="1"/>
</dbReference>